<keyword evidence="2 5" id="KW-0812">Transmembrane</keyword>
<dbReference type="InterPro" id="IPR001902">
    <property type="entry name" value="SLC26A/SulP_fam"/>
</dbReference>
<feature type="transmembrane region" description="Helical" evidence="5">
    <location>
        <begin position="197"/>
        <end position="214"/>
    </location>
</feature>
<feature type="domain" description="STAS" evidence="6">
    <location>
        <begin position="444"/>
        <end position="546"/>
    </location>
</feature>
<feature type="transmembrane region" description="Helical" evidence="5">
    <location>
        <begin position="120"/>
        <end position="141"/>
    </location>
</feature>
<dbReference type="EMBL" id="JARVCO010000007">
    <property type="protein sequence ID" value="MDZ8118015.1"/>
    <property type="molecule type" value="Genomic_DNA"/>
</dbReference>
<feature type="transmembrane region" description="Helical" evidence="5">
    <location>
        <begin position="380"/>
        <end position="407"/>
    </location>
</feature>
<reference evidence="7 8" key="1">
    <citation type="journal article" date="2024" name="Appl. Environ. Microbiol.">
        <title>Pontiella agarivorans sp. nov., a novel marine anaerobic bacterium capable of degrading macroalgal polysaccharides and fixing nitrogen.</title>
        <authorList>
            <person name="Liu N."/>
            <person name="Kivenson V."/>
            <person name="Peng X."/>
            <person name="Cui Z."/>
            <person name="Lankiewicz T.S."/>
            <person name="Gosselin K.M."/>
            <person name="English C.J."/>
            <person name="Blair E.M."/>
            <person name="O'Malley M.A."/>
            <person name="Valentine D.L."/>
        </authorList>
    </citation>
    <scope>NUCLEOTIDE SEQUENCE [LARGE SCALE GENOMIC DNA]</scope>
    <source>
        <strain evidence="7 8">NLcol2</strain>
    </source>
</reference>
<accession>A0ABU5MV16</accession>
<evidence type="ECO:0000313" key="8">
    <source>
        <dbReference type="Proteomes" id="UP001290861"/>
    </source>
</evidence>
<evidence type="ECO:0000256" key="3">
    <source>
        <dbReference type="ARBA" id="ARBA00022989"/>
    </source>
</evidence>
<dbReference type="Gene3D" id="3.30.750.24">
    <property type="entry name" value="STAS domain"/>
    <property type="match status" value="1"/>
</dbReference>
<sequence>MFRPKFFTLLKRSTRSSVAADITAGITVGVIALPLAMAFAIASGLPPERGLFTAIVAGFLISLFGGSRVQIGGPTGAFVVIVAGIVAEFGYSGLVWCMLLAGLLLILFGLFRLGGLIRFIPFPVTTGFTSGIALVIFSTQIKDLFGLHIETVPAEFIPKWTVYFQAMHTCTPAAAVLGIGTILIIYASRRWAPRTPAMLIAMLATTAAAALLHLDVETIGSRFGELPRMLPMPGNIPRLELAQLKDLIAPAFTVAMLGAIESLLSATVADGMIGGKHRPNTELIAQGLANLGSAFFGGIPATGAIARTAANVKSGAQSPLAGIIHAVVLALILLLFAPFAKMVPLSTLAGILVVVAWNMSEKQNFIAILKGPRSDRLVLLLTFLLTVLIDLTVAVEVGIVLSALLFIRRMSEIANVSVITDAVSGDVDAAEDPKAFALREVPAGVEVYEVEGPFFFGMADTFWNVLGKRRKDTPVLVLRIRHVPAIDATGLHNLRQLHAQCRKKKTALVFSGVAAQPYRTFKQSGFLDELGPENFCSSIDAALERARELNQKGKKHV</sequence>
<feature type="transmembrane region" description="Helical" evidence="5">
    <location>
        <begin position="247"/>
        <end position="268"/>
    </location>
</feature>
<feature type="transmembrane region" description="Helical" evidence="5">
    <location>
        <begin position="288"/>
        <end position="310"/>
    </location>
</feature>
<keyword evidence="8" id="KW-1185">Reference proteome</keyword>
<dbReference type="InterPro" id="IPR011547">
    <property type="entry name" value="SLC26A/SulP_dom"/>
</dbReference>
<keyword evidence="4 5" id="KW-0472">Membrane</keyword>
<dbReference type="InterPro" id="IPR002645">
    <property type="entry name" value="STAS_dom"/>
</dbReference>
<dbReference type="SUPFAM" id="SSF52091">
    <property type="entry name" value="SpoIIaa-like"/>
    <property type="match status" value="1"/>
</dbReference>
<dbReference type="CDD" id="cd07042">
    <property type="entry name" value="STAS_SulP_like_sulfate_transporter"/>
    <property type="match status" value="1"/>
</dbReference>
<dbReference type="PANTHER" id="PTHR11814">
    <property type="entry name" value="SULFATE TRANSPORTER"/>
    <property type="match status" value="1"/>
</dbReference>
<name>A0ABU5MV16_9BACT</name>
<dbReference type="Pfam" id="PF01740">
    <property type="entry name" value="STAS"/>
    <property type="match status" value="1"/>
</dbReference>
<feature type="transmembrane region" description="Helical" evidence="5">
    <location>
        <begin position="93"/>
        <end position="113"/>
    </location>
</feature>
<gene>
    <name evidence="7" type="ORF">P9H32_05185</name>
</gene>
<evidence type="ECO:0000256" key="4">
    <source>
        <dbReference type="ARBA" id="ARBA00023136"/>
    </source>
</evidence>
<proteinExistence type="predicted"/>
<dbReference type="InterPro" id="IPR036513">
    <property type="entry name" value="STAS_dom_sf"/>
</dbReference>
<dbReference type="Pfam" id="PF00916">
    <property type="entry name" value="Sulfate_transp"/>
    <property type="match status" value="1"/>
</dbReference>
<comment type="subcellular location">
    <subcellularLocation>
        <location evidence="1">Membrane</location>
        <topology evidence="1">Multi-pass membrane protein</topology>
    </subcellularLocation>
</comment>
<organism evidence="7 8">
    <name type="scientific">Pontiella agarivorans</name>
    <dbReference type="NCBI Taxonomy" id="3038953"/>
    <lineage>
        <taxon>Bacteria</taxon>
        <taxon>Pseudomonadati</taxon>
        <taxon>Kiritimatiellota</taxon>
        <taxon>Kiritimatiellia</taxon>
        <taxon>Kiritimatiellales</taxon>
        <taxon>Pontiellaceae</taxon>
        <taxon>Pontiella</taxon>
    </lineage>
</organism>
<feature type="transmembrane region" description="Helical" evidence="5">
    <location>
        <begin position="49"/>
        <end position="66"/>
    </location>
</feature>
<evidence type="ECO:0000256" key="5">
    <source>
        <dbReference type="SAM" id="Phobius"/>
    </source>
</evidence>
<feature type="transmembrane region" description="Helical" evidence="5">
    <location>
        <begin position="161"/>
        <end position="185"/>
    </location>
</feature>
<feature type="transmembrane region" description="Helical" evidence="5">
    <location>
        <begin position="316"/>
        <end position="336"/>
    </location>
</feature>
<evidence type="ECO:0000313" key="7">
    <source>
        <dbReference type="EMBL" id="MDZ8118015.1"/>
    </source>
</evidence>
<evidence type="ECO:0000256" key="1">
    <source>
        <dbReference type="ARBA" id="ARBA00004141"/>
    </source>
</evidence>
<dbReference type="PROSITE" id="PS50801">
    <property type="entry name" value="STAS"/>
    <property type="match status" value="1"/>
</dbReference>
<dbReference type="RefSeq" id="WP_322607815.1">
    <property type="nucleotide sequence ID" value="NZ_JARVCO010000007.1"/>
</dbReference>
<dbReference type="Proteomes" id="UP001290861">
    <property type="component" value="Unassembled WGS sequence"/>
</dbReference>
<evidence type="ECO:0000256" key="2">
    <source>
        <dbReference type="ARBA" id="ARBA00022692"/>
    </source>
</evidence>
<protein>
    <submittedName>
        <fullName evidence="7">SulP family inorganic anion transporter</fullName>
    </submittedName>
</protein>
<evidence type="ECO:0000259" key="6">
    <source>
        <dbReference type="PROSITE" id="PS50801"/>
    </source>
</evidence>
<feature type="transmembrane region" description="Helical" evidence="5">
    <location>
        <begin position="21"/>
        <end position="43"/>
    </location>
</feature>
<comment type="caution">
    <text evidence="7">The sequence shown here is derived from an EMBL/GenBank/DDBJ whole genome shotgun (WGS) entry which is preliminary data.</text>
</comment>
<keyword evidence="3 5" id="KW-1133">Transmembrane helix</keyword>